<evidence type="ECO:0000313" key="14">
    <source>
        <dbReference type="RefSeq" id="XP_037893403.1"/>
    </source>
</evidence>
<dbReference type="GO" id="GO:0005737">
    <property type="term" value="C:cytoplasm"/>
    <property type="evidence" value="ECO:0007669"/>
    <property type="project" value="TreeGrafter"/>
</dbReference>
<dbReference type="GO" id="GO:0034587">
    <property type="term" value="P:piRNA processing"/>
    <property type="evidence" value="ECO:0007669"/>
    <property type="project" value="TreeGrafter"/>
</dbReference>
<dbReference type="GO" id="GO:0003723">
    <property type="term" value="F:RNA binding"/>
    <property type="evidence" value="ECO:0007669"/>
    <property type="project" value="UniProtKB-KW"/>
</dbReference>
<keyword evidence="4" id="KW-0489">Methyltransferase</keyword>
<evidence type="ECO:0000256" key="11">
    <source>
        <dbReference type="ARBA" id="ARBA00035025"/>
    </source>
</evidence>
<comment type="catalytic activity">
    <reaction evidence="12">
        <text>small RNA 3'-end nucleotide + S-adenosyl-L-methionine = small RNA 3'-end 2'-O-methylnucleotide + S-adenosyl-L-homocysteine + H(+)</text>
        <dbReference type="Rhea" id="RHEA:37887"/>
        <dbReference type="Rhea" id="RHEA-COMP:10415"/>
        <dbReference type="Rhea" id="RHEA-COMP:10416"/>
        <dbReference type="ChEBI" id="CHEBI:15378"/>
        <dbReference type="ChEBI" id="CHEBI:57856"/>
        <dbReference type="ChEBI" id="CHEBI:59789"/>
        <dbReference type="ChEBI" id="CHEBI:74896"/>
        <dbReference type="ChEBI" id="CHEBI:74898"/>
        <dbReference type="EC" id="2.1.1.386"/>
    </reaction>
</comment>
<dbReference type="GO" id="GO:0030422">
    <property type="term" value="P:siRNA processing"/>
    <property type="evidence" value="ECO:0007669"/>
    <property type="project" value="TreeGrafter"/>
</dbReference>
<keyword evidence="7" id="KW-0479">Metal-binding</keyword>
<dbReference type="GO" id="GO:0046872">
    <property type="term" value="F:metal ion binding"/>
    <property type="evidence" value="ECO:0007669"/>
    <property type="project" value="UniProtKB-KW"/>
</dbReference>
<organism evidence="13 14">
    <name type="scientific">Glossina fuscipes</name>
    <dbReference type="NCBI Taxonomy" id="7396"/>
    <lineage>
        <taxon>Eukaryota</taxon>
        <taxon>Metazoa</taxon>
        <taxon>Ecdysozoa</taxon>
        <taxon>Arthropoda</taxon>
        <taxon>Hexapoda</taxon>
        <taxon>Insecta</taxon>
        <taxon>Pterygota</taxon>
        <taxon>Neoptera</taxon>
        <taxon>Endopterygota</taxon>
        <taxon>Diptera</taxon>
        <taxon>Brachycera</taxon>
        <taxon>Muscomorpha</taxon>
        <taxon>Hippoboscoidea</taxon>
        <taxon>Glossinidae</taxon>
        <taxon>Glossina</taxon>
    </lineage>
</organism>
<name>A0A9C6DVY2_9MUSC</name>
<evidence type="ECO:0000256" key="2">
    <source>
        <dbReference type="ARBA" id="ARBA00009026"/>
    </source>
</evidence>
<reference evidence="14" key="1">
    <citation type="submission" date="2025-08" db="UniProtKB">
        <authorList>
            <consortium name="RefSeq"/>
        </authorList>
    </citation>
    <scope>IDENTIFICATION</scope>
    <source>
        <tissue evidence="14">Whole body pupa</tissue>
    </source>
</reference>
<dbReference type="EC" id="2.1.1.386" evidence="11"/>
<dbReference type="GO" id="GO:0005634">
    <property type="term" value="C:nucleus"/>
    <property type="evidence" value="ECO:0007669"/>
    <property type="project" value="TreeGrafter"/>
</dbReference>
<dbReference type="Gene3D" id="3.40.50.150">
    <property type="entry name" value="Vaccinia Virus protein VP39"/>
    <property type="match status" value="1"/>
</dbReference>
<dbReference type="SUPFAM" id="SSF53335">
    <property type="entry name" value="S-adenosyl-L-methionine-dependent methyltransferases"/>
    <property type="match status" value="1"/>
</dbReference>
<comment type="similarity">
    <text evidence="2">Belongs to the methyltransferase superfamily. HEN1 family.</text>
</comment>
<evidence type="ECO:0000256" key="3">
    <source>
        <dbReference type="ARBA" id="ARBA00021330"/>
    </source>
</evidence>
<keyword evidence="10" id="KW-0943">RNA-mediated gene silencing</keyword>
<dbReference type="AlphaFoldDB" id="A0A9C6DVY2"/>
<dbReference type="PANTHER" id="PTHR21404:SF3">
    <property type="entry name" value="SMALL RNA 2'-O-METHYLTRANSFERASE"/>
    <property type="match status" value="1"/>
</dbReference>
<keyword evidence="8" id="KW-0460">Magnesium</keyword>
<keyword evidence="6" id="KW-0949">S-adenosyl-L-methionine</keyword>
<proteinExistence type="inferred from homology"/>
<dbReference type="Proteomes" id="UP000092443">
    <property type="component" value="Unplaced"/>
</dbReference>
<gene>
    <name evidence="14" type="primary">LOC119639798</name>
</gene>
<protein>
    <recommendedName>
        <fullName evidence="3">Small RNA 2'-O-methyltransferase</fullName>
        <ecNumber evidence="11">2.1.1.386</ecNumber>
    </recommendedName>
</protein>
<keyword evidence="9" id="KW-0694">RNA-binding</keyword>
<evidence type="ECO:0000256" key="10">
    <source>
        <dbReference type="ARBA" id="ARBA00023158"/>
    </source>
</evidence>
<dbReference type="GeneID" id="119639798"/>
<evidence type="ECO:0000256" key="5">
    <source>
        <dbReference type="ARBA" id="ARBA00022679"/>
    </source>
</evidence>
<evidence type="ECO:0000256" key="6">
    <source>
        <dbReference type="ARBA" id="ARBA00022691"/>
    </source>
</evidence>
<accession>A0A9C6DVY2</accession>
<dbReference type="InterPro" id="IPR029063">
    <property type="entry name" value="SAM-dependent_MTases_sf"/>
</dbReference>
<evidence type="ECO:0000256" key="9">
    <source>
        <dbReference type="ARBA" id="ARBA00022884"/>
    </source>
</evidence>
<comment type="cofactor">
    <cofactor evidence="1">
        <name>Mg(2+)</name>
        <dbReference type="ChEBI" id="CHEBI:18420"/>
    </cofactor>
</comment>
<evidence type="ECO:0000256" key="4">
    <source>
        <dbReference type="ARBA" id="ARBA00022603"/>
    </source>
</evidence>
<dbReference type="GO" id="GO:0090486">
    <property type="term" value="F:small RNA 2'-O-methyltransferase activity"/>
    <property type="evidence" value="ECO:0007669"/>
    <property type="project" value="UniProtKB-EC"/>
</dbReference>
<dbReference type="RefSeq" id="XP_037893403.1">
    <property type="nucleotide sequence ID" value="XM_038037475.1"/>
</dbReference>
<dbReference type="KEGG" id="gfs:119639798"/>
<dbReference type="InterPro" id="IPR026610">
    <property type="entry name" value="Hen1"/>
</dbReference>
<evidence type="ECO:0000256" key="1">
    <source>
        <dbReference type="ARBA" id="ARBA00001946"/>
    </source>
</evidence>
<keyword evidence="13" id="KW-1185">Reference proteome</keyword>
<evidence type="ECO:0000256" key="7">
    <source>
        <dbReference type="ARBA" id="ARBA00022723"/>
    </source>
</evidence>
<sequence length="405" mass="47395">MFSYDLPNGGLNTKTFVTKEGQIKFDPALYEQRYTTTVRIIEDPRWRQSLKKIVDFGCSEMRLLPLLRRIPKVEHILAVDIDEKVLSVFQQRAVPLVSDYLHKREEPLRIEVLKGSITDSVEQLRNVDVVIGLEIIEHLHADVLEKVPENIFGFVQPKLAIFSTPNSEFNVFFDSLLGNGFRHFDHKFEWSRAEFRAWTDNICHRYPNYSVAFLGLGNPPDEKRDVEDVGFATQMALFARNDLIKKPLATDLNGQSLPLSGVKYKEIYTVDFPYYKDERTQDEKIWCEVQYFINRYRYATIYFNVDRHIYQLPWLQLMDFARKENVSQEELLDILRNHNIQVEGNFIIMPEYDDDDDDDHGLCYELNDLNLELNNEYNNQCGNGDAASTAFNIENAKDDSEECWD</sequence>
<dbReference type="CDD" id="cd02440">
    <property type="entry name" value="AdoMet_MTases"/>
    <property type="match status" value="1"/>
</dbReference>
<keyword evidence="5" id="KW-0808">Transferase</keyword>
<evidence type="ECO:0000256" key="8">
    <source>
        <dbReference type="ARBA" id="ARBA00022842"/>
    </source>
</evidence>
<dbReference type="GO" id="GO:0001510">
    <property type="term" value="P:RNA methylation"/>
    <property type="evidence" value="ECO:0007669"/>
    <property type="project" value="InterPro"/>
</dbReference>
<evidence type="ECO:0000313" key="13">
    <source>
        <dbReference type="Proteomes" id="UP000092443"/>
    </source>
</evidence>
<evidence type="ECO:0000256" key="12">
    <source>
        <dbReference type="ARBA" id="ARBA00048418"/>
    </source>
</evidence>
<dbReference type="PANTHER" id="PTHR21404">
    <property type="entry name" value="HEN1"/>
    <property type="match status" value="1"/>
</dbReference>